<proteinExistence type="predicted"/>
<organism evidence="2 3">
    <name type="scientific">Coprinellus micaceus</name>
    <name type="common">Glistening ink-cap mushroom</name>
    <name type="synonym">Coprinus micaceus</name>
    <dbReference type="NCBI Taxonomy" id="71717"/>
    <lineage>
        <taxon>Eukaryota</taxon>
        <taxon>Fungi</taxon>
        <taxon>Dikarya</taxon>
        <taxon>Basidiomycota</taxon>
        <taxon>Agaricomycotina</taxon>
        <taxon>Agaricomycetes</taxon>
        <taxon>Agaricomycetidae</taxon>
        <taxon>Agaricales</taxon>
        <taxon>Agaricineae</taxon>
        <taxon>Psathyrellaceae</taxon>
        <taxon>Coprinellus</taxon>
    </lineage>
</organism>
<dbReference type="Pfam" id="PF01636">
    <property type="entry name" value="APH"/>
    <property type="match status" value="1"/>
</dbReference>
<name>A0A4Y7T652_COPMI</name>
<evidence type="ECO:0000313" key="2">
    <source>
        <dbReference type="EMBL" id="TEB29428.1"/>
    </source>
</evidence>
<evidence type="ECO:0000313" key="3">
    <source>
        <dbReference type="Proteomes" id="UP000298030"/>
    </source>
</evidence>
<dbReference type="InterPro" id="IPR011009">
    <property type="entry name" value="Kinase-like_dom_sf"/>
</dbReference>
<dbReference type="InterPro" id="IPR002575">
    <property type="entry name" value="Aminoglycoside_PTrfase"/>
</dbReference>
<protein>
    <recommendedName>
        <fullName evidence="1">Aminoglycoside phosphotransferase domain-containing protein</fullName>
    </recommendedName>
</protein>
<reference evidence="2 3" key="1">
    <citation type="journal article" date="2019" name="Nat. Ecol. Evol.">
        <title>Megaphylogeny resolves global patterns of mushroom evolution.</title>
        <authorList>
            <person name="Varga T."/>
            <person name="Krizsan K."/>
            <person name="Foldi C."/>
            <person name="Dima B."/>
            <person name="Sanchez-Garcia M."/>
            <person name="Sanchez-Ramirez S."/>
            <person name="Szollosi G.J."/>
            <person name="Szarkandi J.G."/>
            <person name="Papp V."/>
            <person name="Albert L."/>
            <person name="Andreopoulos W."/>
            <person name="Angelini C."/>
            <person name="Antonin V."/>
            <person name="Barry K.W."/>
            <person name="Bougher N.L."/>
            <person name="Buchanan P."/>
            <person name="Buyck B."/>
            <person name="Bense V."/>
            <person name="Catcheside P."/>
            <person name="Chovatia M."/>
            <person name="Cooper J."/>
            <person name="Damon W."/>
            <person name="Desjardin D."/>
            <person name="Finy P."/>
            <person name="Geml J."/>
            <person name="Haridas S."/>
            <person name="Hughes K."/>
            <person name="Justo A."/>
            <person name="Karasinski D."/>
            <person name="Kautmanova I."/>
            <person name="Kiss B."/>
            <person name="Kocsube S."/>
            <person name="Kotiranta H."/>
            <person name="LaButti K.M."/>
            <person name="Lechner B.E."/>
            <person name="Liimatainen K."/>
            <person name="Lipzen A."/>
            <person name="Lukacs Z."/>
            <person name="Mihaltcheva S."/>
            <person name="Morgado L.N."/>
            <person name="Niskanen T."/>
            <person name="Noordeloos M.E."/>
            <person name="Ohm R.A."/>
            <person name="Ortiz-Santana B."/>
            <person name="Ovrebo C."/>
            <person name="Racz N."/>
            <person name="Riley R."/>
            <person name="Savchenko A."/>
            <person name="Shiryaev A."/>
            <person name="Soop K."/>
            <person name="Spirin V."/>
            <person name="Szebenyi C."/>
            <person name="Tomsovsky M."/>
            <person name="Tulloss R.E."/>
            <person name="Uehling J."/>
            <person name="Grigoriev I.V."/>
            <person name="Vagvolgyi C."/>
            <person name="Papp T."/>
            <person name="Martin F.M."/>
            <person name="Miettinen O."/>
            <person name="Hibbett D.S."/>
            <person name="Nagy L.G."/>
        </authorList>
    </citation>
    <scope>NUCLEOTIDE SEQUENCE [LARGE SCALE GENOMIC DNA]</scope>
    <source>
        <strain evidence="2 3">FP101781</strain>
    </source>
</reference>
<dbReference type="OrthoDB" id="25129at2759"/>
<keyword evidence="3" id="KW-1185">Reference proteome</keyword>
<dbReference type="EMBL" id="QPFP01000027">
    <property type="protein sequence ID" value="TEB29428.1"/>
    <property type="molecule type" value="Genomic_DNA"/>
</dbReference>
<dbReference type="AlphaFoldDB" id="A0A4Y7T652"/>
<dbReference type="SUPFAM" id="SSF56112">
    <property type="entry name" value="Protein kinase-like (PK-like)"/>
    <property type="match status" value="1"/>
</dbReference>
<evidence type="ECO:0000259" key="1">
    <source>
        <dbReference type="Pfam" id="PF01636"/>
    </source>
</evidence>
<dbReference type="Proteomes" id="UP000298030">
    <property type="component" value="Unassembled WGS sequence"/>
</dbReference>
<accession>A0A4Y7T652</accession>
<comment type="caution">
    <text evidence="2">The sequence shown here is derived from an EMBL/GenBank/DDBJ whole genome shotgun (WGS) entry which is preliminary data.</text>
</comment>
<sequence length="217" mass="23834">MLPVELELARQLGSFLAQFHHASKSIPAETVRRLAPLSTVVNGGIHEYLVKLTRNTLSKLQGVTEEEKEEIAGRVERSLRDDTGESSGGCLGMVDFWPGSVIVSADWRTCGLIDWEYFGRSNEGSELGMFLAHFHIATLKPDISPEAAERLGNFISIMCEAYCQAAPSVVASPGFKKRLLMSYGREMITGARVSRPSSARTASRVLRSWAEKMGKDG</sequence>
<dbReference type="Gene3D" id="3.90.1200.10">
    <property type="match status" value="1"/>
</dbReference>
<feature type="domain" description="Aminoglycoside phosphotransferase" evidence="1">
    <location>
        <begin position="7"/>
        <end position="136"/>
    </location>
</feature>
<gene>
    <name evidence="2" type="ORF">FA13DRAFT_1815209</name>
</gene>